<sequence>MAHAEHGTGSPVDRSNGVLASGLEMFAGVLMLIIGLFHVVVGLTALLRSSFYVVAGDYFFGADITTWGWVHVALGLLVGATGAALLSQQRWARVTGIVIVALSALGNFLFVPIQPLWSVLIIAVDVVVIWALATQLRGLPAARE</sequence>
<feature type="transmembrane region" description="Helical" evidence="1">
    <location>
        <begin position="91"/>
        <end position="110"/>
    </location>
</feature>
<keyword evidence="1" id="KW-0812">Transmembrane</keyword>
<keyword evidence="4" id="KW-1185">Reference proteome</keyword>
<evidence type="ECO:0000256" key="1">
    <source>
        <dbReference type="SAM" id="Phobius"/>
    </source>
</evidence>
<dbReference type="RefSeq" id="WP_092926461.1">
    <property type="nucleotide sequence ID" value="NZ_FOMZ01000006.1"/>
</dbReference>
<proteinExistence type="predicted"/>
<protein>
    <recommendedName>
        <fullName evidence="2">DUF7144 domain-containing protein</fullName>
    </recommendedName>
</protein>
<accession>A0A1I1WS57</accession>
<reference evidence="4" key="1">
    <citation type="submission" date="2016-10" db="EMBL/GenBank/DDBJ databases">
        <authorList>
            <person name="Varghese N."/>
            <person name="Submissions S."/>
        </authorList>
    </citation>
    <scope>NUCLEOTIDE SEQUENCE [LARGE SCALE GENOMIC DNA]</scope>
    <source>
        <strain evidence="4">DSM 45004</strain>
    </source>
</reference>
<dbReference type="InterPro" id="IPR055568">
    <property type="entry name" value="DUF7144"/>
</dbReference>
<feature type="domain" description="DUF7144" evidence="2">
    <location>
        <begin position="25"/>
        <end position="135"/>
    </location>
</feature>
<keyword evidence="1" id="KW-0472">Membrane</keyword>
<name>A0A1I1WS57_9ACTN</name>
<keyword evidence="1" id="KW-1133">Transmembrane helix</keyword>
<dbReference type="EMBL" id="FOMZ01000006">
    <property type="protein sequence ID" value="SFD98007.1"/>
    <property type="molecule type" value="Genomic_DNA"/>
</dbReference>
<feature type="transmembrane region" description="Helical" evidence="1">
    <location>
        <begin position="25"/>
        <end position="47"/>
    </location>
</feature>
<gene>
    <name evidence="3" type="ORF">SAMN04487819_10668</name>
</gene>
<feature type="transmembrane region" description="Helical" evidence="1">
    <location>
        <begin position="67"/>
        <end position="86"/>
    </location>
</feature>
<evidence type="ECO:0000313" key="3">
    <source>
        <dbReference type="EMBL" id="SFD98007.1"/>
    </source>
</evidence>
<dbReference type="Pfam" id="PF23636">
    <property type="entry name" value="DUF7144"/>
    <property type="match status" value="1"/>
</dbReference>
<organism evidence="3 4">
    <name type="scientific">Actinopolyspora alba</name>
    <dbReference type="NCBI Taxonomy" id="673379"/>
    <lineage>
        <taxon>Bacteria</taxon>
        <taxon>Bacillati</taxon>
        <taxon>Actinomycetota</taxon>
        <taxon>Actinomycetes</taxon>
        <taxon>Actinopolysporales</taxon>
        <taxon>Actinopolysporaceae</taxon>
        <taxon>Actinopolyspora</taxon>
        <taxon>Actinopolyspora alba group</taxon>
    </lineage>
</organism>
<feature type="transmembrane region" description="Helical" evidence="1">
    <location>
        <begin position="116"/>
        <end position="133"/>
    </location>
</feature>
<dbReference type="Proteomes" id="UP000198716">
    <property type="component" value="Unassembled WGS sequence"/>
</dbReference>
<dbReference type="AlphaFoldDB" id="A0A1I1WS57"/>
<evidence type="ECO:0000259" key="2">
    <source>
        <dbReference type="Pfam" id="PF23636"/>
    </source>
</evidence>
<evidence type="ECO:0000313" key="4">
    <source>
        <dbReference type="Proteomes" id="UP000198716"/>
    </source>
</evidence>